<proteinExistence type="predicted"/>
<comment type="caution">
    <text evidence="2">The sequence shown here is derived from an EMBL/GenBank/DDBJ whole genome shotgun (WGS) entry which is preliminary data.</text>
</comment>
<protein>
    <submittedName>
        <fullName evidence="2">Uncharacterized protein</fullName>
    </submittedName>
</protein>
<evidence type="ECO:0000313" key="2">
    <source>
        <dbReference type="EMBL" id="KIH88722.1"/>
    </source>
</evidence>
<evidence type="ECO:0000313" key="3">
    <source>
        <dbReference type="Proteomes" id="UP000031575"/>
    </source>
</evidence>
<organism evidence="2 3">
    <name type="scientific">Sporothrix brasiliensis 5110</name>
    <dbReference type="NCBI Taxonomy" id="1398154"/>
    <lineage>
        <taxon>Eukaryota</taxon>
        <taxon>Fungi</taxon>
        <taxon>Dikarya</taxon>
        <taxon>Ascomycota</taxon>
        <taxon>Pezizomycotina</taxon>
        <taxon>Sordariomycetes</taxon>
        <taxon>Sordariomycetidae</taxon>
        <taxon>Ophiostomatales</taxon>
        <taxon>Ophiostomataceae</taxon>
        <taxon>Sporothrix</taxon>
    </lineage>
</organism>
<keyword evidence="3" id="KW-1185">Reference proteome</keyword>
<name>A0A0C2IUR1_9PEZI</name>
<dbReference type="Proteomes" id="UP000031575">
    <property type="component" value="Unassembled WGS sequence"/>
</dbReference>
<dbReference type="VEuPathDB" id="FungiDB:SPBR_07962"/>
<sequence>MAFARTRLALAGRVDPAVVTQSQVGQAPEALAAVAADEDSDLARVSGTTSTTPRRWSATRMRPPGVHVSPLGQPSYSATNVHALLCGSIRKMRQKEMSTT</sequence>
<dbReference type="GeneID" id="63681135"/>
<reference evidence="2 3" key="1">
    <citation type="journal article" date="2014" name="BMC Genomics">
        <title>Comparative genomics of the major fungal agents of human and animal Sporotrichosis: Sporothrix schenckii and Sporothrix brasiliensis.</title>
        <authorList>
            <person name="Teixeira M.M."/>
            <person name="de Almeida L.G."/>
            <person name="Kubitschek-Barreira P."/>
            <person name="Alves F.L."/>
            <person name="Kioshima E.S."/>
            <person name="Abadio A.K."/>
            <person name="Fernandes L."/>
            <person name="Derengowski L.S."/>
            <person name="Ferreira K.S."/>
            <person name="Souza R.C."/>
            <person name="Ruiz J.C."/>
            <person name="de Andrade N.C."/>
            <person name="Paes H.C."/>
            <person name="Nicola A.M."/>
            <person name="Albuquerque P."/>
            <person name="Gerber A.L."/>
            <person name="Martins V.P."/>
            <person name="Peconick L.D."/>
            <person name="Neto A.V."/>
            <person name="Chaucanez C.B."/>
            <person name="Silva P.A."/>
            <person name="Cunha O.L."/>
            <person name="de Oliveira F.F."/>
            <person name="dos Santos T.C."/>
            <person name="Barros A.L."/>
            <person name="Soares M.A."/>
            <person name="de Oliveira L.M."/>
            <person name="Marini M.M."/>
            <person name="Villalobos-Duno H."/>
            <person name="Cunha M.M."/>
            <person name="de Hoog S."/>
            <person name="da Silveira J.F."/>
            <person name="Henrissat B."/>
            <person name="Nino-Vega G.A."/>
            <person name="Cisalpino P.S."/>
            <person name="Mora-Montes H.M."/>
            <person name="Almeida S.R."/>
            <person name="Stajich J.E."/>
            <person name="Lopes-Bezerra L.M."/>
            <person name="Vasconcelos A.T."/>
            <person name="Felipe M.S."/>
        </authorList>
    </citation>
    <scope>NUCLEOTIDE SEQUENCE [LARGE SCALE GENOMIC DNA]</scope>
    <source>
        <strain evidence="2 3">5110</strain>
    </source>
</reference>
<dbReference type="RefSeq" id="XP_040616732.1">
    <property type="nucleotide sequence ID" value="XM_040766214.1"/>
</dbReference>
<dbReference type="AlphaFoldDB" id="A0A0C2IUR1"/>
<gene>
    <name evidence="2" type="ORF">SPBR_07962</name>
</gene>
<dbReference type="HOGENOM" id="CLU_2307873_0_0_1"/>
<accession>A0A0C2IUR1</accession>
<evidence type="ECO:0000256" key="1">
    <source>
        <dbReference type="SAM" id="MobiDB-lite"/>
    </source>
</evidence>
<feature type="region of interest" description="Disordered" evidence="1">
    <location>
        <begin position="39"/>
        <end position="62"/>
    </location>
</feature>
<dbReference type="EMBL" id="AWTV01000009">
    <property type="protein sequence ID" value="KIH88722.1"/>
    <property type="molecule type" value="Genomic_DNA"/>
</dbReference>